<feature type="region of interest" description="Disordered" evidence="1">
    <location>
        <begin position="19"/>
        <end position="43"/>
    </location>
</feature>
<name>A0ABN3X9D9_9ACTN</name>
<dbReference type="RefSeq" id="WP_344495474.1">
    <property type="nucleotide sequence ID" value="NZ_BAAAUD010000034.1"/>
</dbReference>
<organism evidence="2 3">
    <name type="scientific">Streptomyces enissocaesilis</name>
    <dbReference type="NCBI Taxonomy" id="332589"/>
    <lineage>
        <taxon>Bacteria</taxon>
        <taxon>Bacillati</taxon>
        <taxon>Actinomycetota</taxon>
        <taxon>Actinomycetes</taxon>
        <taxon>Kitasatosporales</taxon>
        <taxon>Streptomycetaceae</taxon>
        <taxon>Streptomyces</taxon>
        <taxon>Streptomyces rochei group</taxon>
    </lineage>
</organism>
<dbReference type="EMBL" id="BAAAUD010000034">
    <property type="protein sequence ID" value="GAA2943783.1"/>
    <property type="molecule type" value="Genomic_DNA"/>
</dbReference>
<evidence type="ECO:0000313" key="3">
    <source>
        <dbReference type="Proteomes" id="UP001500403"/>
    </source>
</evidence>
<comment type="caution">
    <text evidence="2">The sequence shown here is derived from an EMBL/GenBank/DDBJ whole genome shotgun (WGS) entry which is preliminary data.</text>
</comment>
<accession>A0ABN3X9D9</accession>
<keyword evidence="3" id="KW-1185">Reference proteome</keyword>
<protein>
    <submittedName>
        <fullName evidence="2">Uncharacterized protein</fullName>
    </submittedName>
</protein>
<dbReference type="Proteomes" id="UP001500403">
    <property type="component" value="Unassembled WGS sequence"/>
</dbReference>
<sequence>MTDVVDADEILRRVRRARDWAGQQEQHWRARSDAGGKSGPRDAPAAEVFAAAYEAVRKVLDEVIDPGANDLDG</sequence>
<proteinExistence type="predicted"/>
<gene>
    <name evidence="2" type="ORF">GCM10010446_31320</name>
</gene>
<evidence type="ECO:0000313" key="2">
    <source>
        <dbReference type="EMBL" id="GAA2943783.1"/>
    </source>
</evidence>
<reference evidence="2 3" key="1">
    <citation type="journal article" date="2019" name="Int. J. Syst. Evol. Microbiol.">
        <title>The Global Catalogue of Microorganisms (GCM) 10K type strain sequencing project: providing services to taxonomists for standard genome sequencing and annotation.</title>
        <authorList>
            <consortium name="The Broad Institute Genomics Platform"/>
            <consortium name="The Broad Institute Genome Sequencing Center for Infectious Disease"/>
            <person name="Wu L."/>
            <person name="Ma J."/>
        </authorList>
    </citation>
    <scope>NUCLEOTIDE SEQUENCE [LARGE SCALE GENOMIC DNA]</scope>
    <source>
        <strain evidence="2 3">JCM 9088</strain>
    </source>
</reference>
<evidence type="ECO:0000256" key="1">
    <source>
        <dbReference type="SAM" id="MobiDB-lite"/>
    </source>
</evidence>